<dbReference type="STRING" id="2282107.A0A286U5U3"/>
<dbReference type="PANTHER" id="PTHR44329:SF298">
    <property type="entry name" value="MIXED LINEAGE KINASE DOMAIN-LIKE PROTEIN"/>
    <property type="match status" value="1"/>
</dbReference>
<keyword evidence="5" id="KW-0418">Kinase</keyword>
<dbReference type="SUPFAM" id="SSF54768">
    <property type="entry name" value="dsRNA-binding domain-like"/>
    <property type="match status" value="1"/>
</dbReference>
<dbReference type="GO" id="GO:0004674">
    <property type="term" value="F:protein serine/threonine kinase activity"/>
    <property type="evidence" value="ECO:0007669"/>
    <property type="project" value="TreeGrafter"/>
</dbReference>
<dbReference type="InterPro" id="IPR000719">
    <property type="entry name" value="Prot_kinase_dom"/>
</dbReference>
<dbReference type="CDD" id="cd00048">
    <property type="entry name" value="DSRM_SF"/>
    <property type="match status" value="1"/>
</dbReference>
<dbReference type="Gene3D" id="1.10.510.10">
    <property type="entry name" value="Transferase(Phosphotransferase) domain 1"/>
    <property type="match status" value="1"/>
</dbReference>
<dbReference type="PROSITE" id="PS50011">
    <property type="entry name" value="PROTEIN_KINASE_DOM"/>
    <property type="match status" value="1"/>
</dbReference>
<reference evidence="5 6" key="1">
    <citation type="journal article" date="2017" name="Mol. Ecol.">
        <title>Comparative and population genomic landscape of Phellinus noxius: A hypervariable fungus causing root rot in trees.</title>
        <authorList>
            <person name="Chung C.L."/>
            <person name="Lee T.J."/>
            <person name="Akiba M."/>
            <person name="Lee H.H."/>
            <person name="Kuo T.H."/>
            <person name="Liu D."/>
            <person name="Ke H.M."/>
            <person name="Yokoi T."/>
            <person name="Roa M.B."/>
            <person name="Lu M.J."/>
            <person name="Chang Y.Y."/>
            <person name="Ann P.J."/>
            <person name="Tsai J.N."/>
            <person name="Chen C.Y."/>
            <person name="Tzean S.S."/>
            <person name="Ota Y."/>
            <person name="Hattori T."/>
            <person name="Sahashi N."/>
            <person name="Liou R.F."/>
            <person name="Kikuchi T."/>
            <person name="Tsai I.J."/>
        </authorList>
    </citation>
    <scope>NUCLEOTIDE SEQUENCE [LARGE SCALE GENOMIC DNA]</scope>
    <source>
        <strain evidence="5 6">FFPRI411160</strain>
    </source>
</reference>
<dbReference type="OrthoDB" id="26722at2759"/>
<organism evidence="5 6">
    <name type="scientific">Pyrrhoderma noxium</name>
    <dbReference type="NCBI Taxonomy" id="2282107"/>
    <lineage>
        <taxon>Eukaryota</taxon>
        <taxon>Fungi</taxon>
        <taxon>Dikarya</taxon>
        <taxon>Basidiomycota</taxon>
        <taxon>Agaricomycotina</taxon>
        <taxon>Agaricomycetes</taxon>
        <taxon>Hymenochaetales</taxon>
        <taxon>Hymenochaetaceae</taxon>
        <taxon>Pyrrhoderma</taxon>
    </lineage>
</organism>
<accession>A0A286U5U3</accession>
<keyword evidence="5" id="KW-0808">Transferase</keyword>
<feature type="domain" description="Protein kinase" evidence="4">
    <location>
        <begin position="20"/>
        <end position="295"/>
    </location>
</feature>
<dbReference type="InterPro" id="IPR051681">
    <property type="entry name" value="Ser/Thr_Kinases-Pseudokinases"/>
</dbReference>
<evidence type="ECO:0000313" key="5">
    <source>
        <dbReference type="EMBL" id="PAV14971.1"/>
    </source>
</evidence>
<keyword evidence="1" id="KW-0547">Nucleotide-binding</keyword>
<evidence type="ECO:0000256" key="2">
    <source>
        <dbReference type="ARBA" id="ARBA00022840"/>
    </source>
</evidence>
<evidence type="ECO:0000256" key="3">
    <source>
        <dbReference type="SAM" id="MobiDB-lite"/>
    </source>
</evidence>
<dbReference type="Proteomes" id="UP000217199">
    <property type="component" value="Unassembled WGS sequence"/>
</dbReference>
<sequence>MTSPSNPFALAIDYSNDIIDLTREPSSRGDFCRFYEAKVYPDRRVTIKKVTVHQSFRSSRRKVTEDEYELWSKISHPNILKLKGICYINTDSKIPRFVFDFQEKGYITDYIRCQPRADILKLIEGVASGLQYLHAIDIVSADIVASKILVGDNDTSLISDFTITANKSLAWKVRWLPPEFIYNDCAALYDPSVDIWMFGLFVQEVLTDSMPFHEETNNKIITLQLSRGKVPEFPKVQHDSWANIEGPLPFSTTFGFDRFTGGLSLRAGNYFQEAEETDRSKRVKFSQYMPYHDESRSYGEEPFSEGPKEEKNGRNDNMVSSTSVFEEKYPITLPTSLSVEFNNLMARKGQNYTIECSSSQDGLGWNAICKFDGNEVSRASGPTKNEARNAVAKAILFNPNLDITKDMFSSSSSSSGSTGMRNIDLKGMELKESFTREGPPHELVWTCTIYNGDEIIATARGPKKAIARQAARLVLLKMQEEI</sequence>
<dbReference type="EMBL" id="NBII01000011">
    <property type="protein sequence ID" value="PAV14971.1"/>
    <property type="molecule type" value="Genomic_DNA"/>
</dbReference>
<keyword evidence="2" id="KW-0067">ATP-binding</keyword>
<dbReference type="InParanoid" id="A0A286U5U3"/>
<evidence type="ECO:0000313" key="6">
    <source>
        <dbReference type="Proteomes" id="UP000217199"/>
    </source>
</evidence>
<gene>
    <name evidence="5" type="ORF">PNOK_0952400</name>
</gene>
<evidence type="ECO:0000256" key="1">
    <source>
        <dbReference type="ARBA" id="ARBA00022741"/>
    </source>
</evidence>
<dbReference type="Pfam" id="PF07714">
    <property type="entry name" value="PK_Tyr_Ser-Thr"/>
    <property type="match status" value="1"/>
</dbReference>
<dbReference type="InterPro" id="IPR011009">
    <property type="entry name" value="Kinase-like_dom_sf"/>
</dbReference>
<dbReference type="GO" id="GO:0005524">
    <property type="term" value="F:ATP binding"/>
    <property type="evidence" value="ECO:0007669"/>
    <property type="project" value="UniProtKB-KW"/>
</dbReference>
<feature type="region of interest" description="Disordered" evidence="3">
    <location>
        <begin position="293"/>
        <end position="317"/>
    </location>
</feature>
<dbReference type="SUPFAM" id="SSF56112">
    <property type="entry name" value="Protein kinase-like (PK-like)"/>
    <property type="match status" value="1"/>
</dbReference>
<protein>
    <submittedName>
        <fullName evidence="5">Serine threonine kinase</fullName>
    </submittedName>
</protein>
<proteinExistence type="predicted"/>
<name>A0A286U5U3_9AGAM</name>
<keyword evidence="6" id="KW-1185">Reference proteome</keyword>
<dbReference type="AlphaFoldDB" id="A0A286U5U3"/>
<dbReference type="Gene3D" id="3.30.160.20">
    <property type="match status" value="1"/>
</dbReference>
<dbReference type="PANTHER" id="PTHR44329">
    <property type="entry name" value="SERINE/THREONINE-PROTEIN KINASE TNNI3K-RELATED"/>
    <property type="match status" value="1"/>
</dbReference>
<comment type="caution">
    <text evidence="5">The sequence shown here is derived from an EMBL/GenBank/DDBJ whole genome shotgun (WGS) entry which is preliminary data.</text>
</comment>
<dbReference type="InterPro" id="IPR001245">
    <property type="entry name" value="Ser-Thr/Tyr_kinase_cat_dom"/>
</dbReference>
<evidence type="ECO:0000259" key="4">
    <source>
        <dbReference type="PROSITE" id="PS50011"/>
    </source>
</evidence>